<dbReference type="Pfam" id="PF00196">
    <property type="entry name" value="GerE"/>
    <property type="match status" value="1"/>
</dbReference>
<keyword evidence="5" id="KW-1185">Reference proteome</keyword>
<dbReference type="CDD" id="cd06170">
    <property type="entry name" value="LuxR_C_like"/>
    <property type="match status" value="1"/>
</dbReference>
<evidence type="ECO:0000259" key="3">
    <source>
        <dbReference type="PROSITE" id="PS50043"/>
    </source>
</evidence>
<dbReference type="Gene3D" id="1.10.10.10">
    <property type="entry name" value="Winged helix-like DNA-binding domain superfamily/Winged helix DNA-binding domain"/>
    <property type="match status" value="1"/>
</dbReference>
<dbReference type="SUPFAM" id="SSF46894">
    <property type="entry name" value="C-terminal effector domain of the bipartite response regulators"/>
    <property type="match status" value="1"/>
</dbReference>
<organism evidence="4 5">
    <name type="scientific">Arthrobacter zhaoxinii</name>
    <dbReference type="NCBI Taxonomy" id="2964616"/>
    <lineage>
        <taxon>Bacteria</taxon>
        <taxon>Bacillati</taxon>
        <taxon>Actinomycetota</taxon>
        <taxon>Actinomycetes</taxon>
        <taxon>Micrococcales</taxon>
        <taxon>Micrococcaceae</taxon>
        <taxon>Arthrobacter</taxon>
    </lineage>
</organism>
<feature type="domain" description="HTH luxR-type" evidence="3">
    <location>
        <begin position="822"/>
        <end position="887"/>
    </location>
</feature>
<evidence type="ECO:0000313" key="4">
    <source>
        <dbReference type="EMBL" id="UWX97962.1"/>
    </source>
</evidence>
<dbReference type="Gene3D" id="3.40.50.300">
    <property type="entry name" value="P-loop containing nucleotide triphosphate hydrolases"/>
    <property type="match status" value="1"/>
</dbReference>
<dbReference type="Pfam" id="PF13191">
    <property type="entry name" value="AAA_16"/>
    <property type="match status" value="1"/>
</dbReference>
<keyword evidence="2" id="KW-0067">ATP-binding</keyword>
<dbReference type="InterPro" id="IPR041664">
    <property type="entry name" value="AAA_16"/>
</dbReference>
<dbReference type="InterPro" id="IPR000792">
    <property type="entry name" value="Tscrpt_reg_LuxR_C"/>
</dbReference>
<proteinExistence type="predicted"/>
<evidence type="ECO:0000313" key="5">
    <source>
        <dbReference type="Proteomes" id="UP001059859"/>
    </source>
</evidence>
<dbReference type="Proteomes" id="UP001059859">
    <property type="component" value="Chromosome"/>
</dbReference>
<dbReference type="InterPro" id="IPR016032">
    <property type="entry name" value="Sig_transdc_resp-reg_C-effctor"/>
</dbReference>
<dbReference type="EMBL" id="CP104275">
    <property type="protein sequence ID" value="UWX97962.1"/>
    <property type="molecule type" value="Genomic_DNA"/>
</dbReference>
<evidence type="ECO:0000256" key="2">
    <source>
        <dbReference type="ARBA" id="ARBA00022840"/>
    </source>
</evidence>
<evidence type="ECO:0000256" key="1">
    <source>
        <dbReference type="ARBA" id="ARBA00022741"/>
    </source>
</evidence>
<keyword evidence="1" id="KW-0547">Nucleotide-binding</keyword>
<protein>
    <submittedName>
        <fullName evidence="4">Helix-turn-helix transcriptional regulator</fullName>
    </submittedName>
</protein>
<dbReference type="PANTHER" id="PTHR16305:SF28">
    <property type="entry name" value="GUANYLATE CYCLASE DOMAIN-CONTAINING PROTEIN"/>
    <property type="match status" value="1"/>
</dbReference>
<sequence length="901" mass="96503">MHGFNPRPLMGRDAVLSSVLESLRRPAGHGAVVAGEAGLGKTALAAAAAQELQDSMPVHWVYSSPALKTVPYGALAALLPDLAPGQTGSPLAVMRALISRLSDPAGGGLPAVQQHPEPLVIVDDAHDIDGPSLDLLAQLLDAGHIRILVLTRSFPDISGVLPHTWDGQLTRHLLLPLDEREVLRLCQQELQGQISTTAAVELARLAGGNPMYLLALLDEAVRRGFLVQRHGIWVVTNSEVPVGGRVGDLVKTQIRGLDLPDRTALEIICLAEPLPLPAAFRLGLHDSVDRLTDALLVKMKISGDVHRVLRPMHPIYGEVVRGMVPAARSARLLDQLRHVMEGAEAGEEGLLRRISWAVALGAEVPEHELLSAAETANNRSDPRLALRLAAAVGNGELRIPAQIQEARALLLLGELGPSAAALEGTLEQAPDLHAVKQAMTVHVQLALTAAEGTGWEVPLAREWTRATDRLSGHEPPQAVERARCGAQMLGILHRVREGDYVWAELELARVLRSARTNMDHEAVLFAEALTAEVLVATGRAQTALEHSTAAMRMLQEGTGELQLMGSFVLHRHLAVLLWLGEWEQLKHSVGSADSPVQRALLHSGGVVDFALGLSRLRSSALEDALKDFSAAAEAAAIADPEGILPLSLALGSFAAGSLGQRDLAGRLLEEAGRVSPRGPEPSRVLADGILAGGCFARDSDDASLQKLRDLAAQAQERSFTSVEFTLRHLSMRLGCFDDAGRLLKVTEGFEGPQAGVLNRVARAVVDQDSAALLALAADPDPELDLLLARQCLAEAQRVARRSNDKATLNRIQRLAGRHGSRSRGSLPGLTRRELDVAALVAAGRRNADIAGTLNLSVRTVEGHIYRTYEKLGISRREELKAMFPLLNQPSAGARNRPMAAE</sequence>
<dbReference type="PROSITE" id="PS50043">
    <property type="entry name" value="HTH_LUXR_2"/>
    <property type="match status" value="1"/>
</dbReference>
<dbReference type="PRINTS" id="PR00038">
    <property type="entry name" value="HTHLUXR"/>
</dbReference>
<reference evidence="4" key="1">
    <citation type="submission" date="2022-09" db="EMBL/GenBank/DDBJ databases">
        <title>Novel species in genus Arthrobacter.</title>
        <authorList>
            <person name="Liu Y."/>
        </authorList>
    </citation>
    <scope>NUCLEOTIDE SEQUENCE</scope>
    <source>
        <strain evidence="4">Zg-Y815</strain>
    </source>
</reference>
<dbReference type="InterPro" id="IPR027417">
    <property type="entry name" value="P-loop_NTPase"/>
</dbReference>
<dbReference type="SUPFAM" id="SSF52540">
    <property type="entry name" value="P-loop containing nucleoside triphosphate hydrolases"/>
    <property type="match status" value="1"/>
</dbReference>
<gene>
    <name evidence="4" type="ORF">N2K95_04640</name>
</gene>
<dbReference type="PROSITE" id="PS00622">
    <property type="entry name" value="HTH_LUXR_1"/>
    <property type="match status" value="1"/>
</dbReference>
<dbReference type="PANTHER" id="PTHR16305">
    <property type="entry name" value="TESTICULAR SOLUBLE ADENYLYL CYCLASE"/>
    <property type="match status" value="1"/>
</dbReference>
<dbReference type="InterPro" id="IPR036388">
    <property type="entry name" value="WH-like_DNA-bd_sf"/>
</dbReference>
<dbReference type="RefSeq" id="WP_260653122.1">
    <property type="nucleotide sequence ID" value="NZ_CP104275.1"/>
</dbReference>
<name>A0ABY5YS75_9MICC</name>
<dbReference type="SMART" id="SM00421">
    <property type="entry name" value="HTH_LUXR"/>
    <property type="match status" value="1"/>
</dbReference>
<accession>A0ABY5YS75</accession>